<reference evidence="1 2" key="2">
    <citation type="submission" date="2018-11" db="EMBL/GenBank/DDBJ databases">
        <authorList>
            <consortium name="Pathogen Informatics"/>
        </authorList>
    </citation>
    <scope>NUCLEOTIDE SEQUENCE [LARGE SCALE GENOMIC DNA]</scope>
</reference>
<keyword evidence="2" id="KW-1185">Reference proteome</keyword>
<proteinExistence type="predicted"/>
<dbReference type="WBParaSite" id="GPUH_0001771301-mRNA-1">
    <property type="protein sequence ID" value="GPUH_0001771301-mRNA-1"/>
    <property type="gene ID" value="GPUH_0001771301"/>
</dbReference>
<protein>
    <submittedName>
        <fullName evidence="3">NDK domain-containing protein</fullName>
    </submittedName>
</protein>
<evidence type="ECO:0000313" key="2">
    <source>
        <dbReference type="Proteomes" id="UP000271098"/>
    </source>
</evidence>
<dbReference type="EMBL" id="UYRT01085548">
    <property type="protein sequence ID" value="VDN30275.1"/>
    <property type="molecule type" value="Genomic_DNA"/>
</dbReference>
<accession>A0A183E9P9</accession>
<name>A0A183E9P9_9BILA</name>
<dbReference type="AlphaFoldDB" id="A0A183E9P9"/>
<sequence length="84" mass="9395">MLLQSSFPGPVRVVFVLKPESVLQRALEVGYRGIAENCKFKSSFPGPVRVVFVLKPESVLQRALEVGYRGIAENCKFKVIQDDI</sequence>
<gene>
    <name evidence="1" type="ORF">GPUH_LOCUS17690</name>
</gene>
<dbReference type="OrthoDB" id="10004999at2759"/>
<organism evidence="3">
    <name type="scientific">Gongylonema pulchrum</name>
    <dbReference type="NCBI Taxonomy" id="637853"/>
    <lineage>
        <taxon>Eukaryota</taxon>
        <taxon>Metazoa</taxon>
        <taxon>Ecdysozoa</taxon>
        <taxon>Nematoda</taxon>
        <taxon>Chromadorea</taxon>
        <taxon>Rhabditida</taxon>
        <taxon>Spirurina</taxon>
        <taxon>Spiruromorpha</taxon>
        <taxon>Spiruroidea</taxon>
        <taxon>Gongylonematidae</taxon>
        <taxon>Gongylonema</taxon>
    </lineage>
</organism>
<evidence type="ECO:0000313" key="3">
    <source>
        <dbReference type="WBParaSite" id="GPUH_0001771301-mRNA-1"/>
    </source>
</evidence>
<dbReference type="Proteomes" id="UP000271098">
    <property type="component" value="Unassembled WGS sequence"/>
</dbReference>
<reference evidence="3" key="1">
    <citation type="submission" date="2016-06" db="UniProtKB">
        <authorList>
            <consortium name="WormBaseParasite"/>
        </authorList>
    </citation>
    <scope>IDENTIFICATION</scope>
</reference>
<evidence type="ECO:0000313" key="1">
    <source>
        <dbReference type="EMBL" id="VDN30275.1"/>
    </source>
</evidence>